<evidence type="ECO:0000256" key="1">
    <source>
        <dbReference type="SAM" id="Phobius"/>
    </source>
</evidence>
<proteinExistence type="predicted"/>
<dbReference type="Pfam" id="PF19744">
    <property type="entry name" value="DUF6232"/>
    <property type="match status" value="1"/>
</dbReference>
<feature type="transmembrane region" description="Helical" evidence="1">
    <location>
        <begin position="132"/>
        <end position="150"/>
    </location>
</feature>
<feature type="transmembrane region" description="Helical" evidence="1">
    <location>
        <begin position="108"/>
        <end position="126"/>
    </location>
</feature>
<evidence type="ECO:0000313" key="2">
    <source>
        <dbReference type="EMBL" id="MCT7978441.1"/>
    </source>
</evidence>
<dbReference type="InterPro" id="IPR045629">
    <property type="entry name" value="DUF6232"/>
</dbReference>
<keyword evidence="1" id="KW-1133">Transmembrane helix</keyword>
<dbReference type="EMBL" id="JAMXFA010000014">
    <property type="protein sequence ID" value="MCT7978441.1"/>
    <property type="molecule type" value="Genomic_DNA"/>
</dbReference>
<protein>
    <submittedName>
        <fullName evidence="2">DUF6232 family protein</fullName>
    </submittedName>
</protein>
<keyword evidence="3" id="KW-1185">Reference proteome</keyword>
<evidence type="ECO:0000313" key="3">
    <source>
        <dbReference type="Proteomes" id="UP001525961"/>
    </source>
</evidence>
<gene>
    <name evidence="2" type="ORF">NG792_12050</name>
</gene>
<sequence>MPIISDLSDISNKKLALSDKFTDFSDKPADVSDFTNPITIQNNLQVTIQIFTKFCEDMSNKNVGLSSKYEEVVGSSTIYITNKTVQFGEEVYQFHNMTGFGVSEIPRMLLPIKLILGLFLLGLFAANFPDDAARSFGIFFIVIALVCLVYNQVQPRKYGLAIYFNSGRSIFFSTGDKAGLKSVVATLYKYMDSDKDLGTYVVNIVEGNVTGNFIGGNAHENNVNFR</sequence>
<accession>A0ABT2NAZ7</accession>
<organism evidence="2 3">
    <name type="scientific">Laspinema olomoucense D3b</name>
    <dbReference type="NCBI Taxonomy" id="2953688"/>
    <lineage>
        <taxon>Bacteria</taxon>
        <taxon>Bacillati</taxon>
        <taxon>Cyanobacteriota</taxon>
        <taxon>Cyanophyceae</taxon>
        <taxon>Oscillatoriophycideae</taxon>
        <taxon>Oscillatoriales</taxon>
        <taxon>Laspinemataceae</taxon>
        <taxon>Laspinema</taxon>
        <taxon>Laspinema olomoucense</taxon>
    </lineage>
</organism>
<keyword evidence="1" id="KW-0812">Transmembrane</keyword>
<keyword evidence="1" id="KW-0472">Membrane</keyword>
<reference evidence="2 3" key="1">
    <citation type="journal article" date="2022" name="Front. Microbiol.">
        <title>High genomic differentiation and limited gene flow indicate recent cryptic speciation within the genus Laspinema (cyanobacteria).</title>
        <authorList>
            <person name="Stanojkovic A."/>
            <person name="Skoupy S."/>
            <person name="Skaloud P."/>
            <person name="Dvorak P."/>
        </authorList>
    </citation>
    <scope>NUCLEOTIDE SEQUENCE [LARGE SCALE GENOMIC DNA]</scope>
    <source>
        <strain evidence="2 3">D3b</strain>
    </source>
</reference>
<name>A0ABT2NAZ7_9CYAN</name>
<dbReference type="Proteomes" id="UP001525961">
    <property type="component" value="Unassembled WGS sequence"/>
</dbReference>
<comment type="caution">
    <text evidence="2">The sequence shown here is derived from an EMBL/GenBank/DDBJ whole genome shotgun (WGS) entry which is preliminary data.</text>
</comment>
<dbReference type="RefSeq" id="WP_261201000.1">
    <property type="nucleotide sequence ID" value="NZ_JAMXFA010000014.1"/>
</dbReference>